<dbReference type="Pfam" id="PF07669">
    <property type="entry name" value="Eco57I"/>
    <property type="match status" value="1"/>
</dbReference>
<protein>
    <recommendedName>
        <fullName evidence="1">site-specific DNA-methyltransferase (adenine-specific)</fullName>
        <ecNumber evidence="1">2.1.1.72</ecNumber>
    </recommendedName>
</protein>
<dbReference type="Proteomes" id="UP000178450">
    <property type="component" value="Unassembled WGS sequence"/>
</dbReference>
<evidence type="ECO:0000259" key="8">
    <source>
        <dbReference type="Pfam" id="PF07669"/>
    </source>
</evidence>
<dbReference type="PANTHER" id="PTHR33841:SF1">
    <property type="entry name" value="DNA METHYLTRANSFERASE A"/>
    <property type="match status" value="1"/>
</dbReference>
<dbReference type="InterPro" id="IPR025931">
    <property type="entry name" value="TaqI_C"/>
</dbReference>
<dbReference type="PANTHER" id="PTHR33841">
    <property type="entry name" value="DNA METHYLTRANSFERASE YEEA-RELATED"/>
    <property type="match status" value="1"/>
</dbReference>
<dbReference type="InterPro" id="IPR050953">
    <property type="entry name" value="N4_N6_ade-DNA_methylase"/>
</dbReference>
<gene>
    <name evidence="10" type="ORF">A2209_02275</name>
</gene>
<keyword evidence="5" id="KW-0680">Restriction system</keyword>
<evidence type="ECO:0000256" key="6">
    <source>
        <dbReference type="ARBA" id="ARBA00023125"/>
    </source>
</evidence>
<name>A0A1F7K9G6_9BACT</name>
<dbReference type="InterPro" id="IPR002052">
    <property type="entry name" value="DNA_methylase_N6_adenine_CS"/>
</dbReference>
<evidence type="ECO:0000256" key="2">
    <source>
        <dbReference type="ARBA" id="ARBA00022603"/>
    </source>
</evidence>
<proteinExistence type="predicted"/>
<evidence type="ECO:0000256" key="5">
    <source>
        <dbReference type="ARBA" id="ARBA00022747"/>
    </source>
</evidence>
<dbReference type="Gene3D" id="3.40.50.150">
    <property type="entry name" value="Vaccinia Virus protein VP39"/>
    <property type="match status" value="1"/>
</dbReference>
<dbReference type="GO" id="GO:0003677">
    <property type="term" value="F:DNA binding"/>
    <property type="evidence" value="ECO:0007669"/>
    <property type="project" value="UniProtKB-KW"/>
</dbReference>
<organism evidence="10 11">
    <name type="scientific">Candidatus Roizmanbacteria bacterium RIFOXYA1_FULL_41_12</name>
    <dbReference type="NCBI Taxonomy" id="1802082"/>
    <lineage>
        <taxon>Bacteria</taxon>
        <taxon>Candidatus Roizmaniibacteriota</taxon>
    </lineage>
</organism>
<sequence>MKNSPAINNSKKIYSTYNSLSSSGFSDNIINKNLLDFLTTGEFSNDLTFTTFLSDFYSKGKVNYVDLVELIGLVHQKSKEKVSISDTNVRKHNGIYYTNYSIARHIAREVLSLFDNNFDPTKHTFLEPCSGTGIFAIAYLDEIFERDSKYLINAQSILDNMYYADIDESAIKLLKTILPAYLKARYKINIKIPSKNVFIGDALFESNGTNLIKNDLKDKFNRLEGFDIVLTNPPYKLLKANSNKYNDGTNYKEQVTEMLKFIRKNNIYKLNGGTLNLYKLFVEEILENYTNSNGKIGLLIPSTLLSDKQSYELRNRILEKYAISTIYTIPEKNNFFLDITQAFCFFALDKSKSSNDVSLRNNIFDVSELDKKTISVSKNRISSISTLQEIVSTDNMGWKILDKIHQFKKLKDIPSITNLRGELDLTLDKKYLTSDGTKYKLLRGSGVKEFTFIGDSLFVQNNFIKKLNGKAHYLSLDRLVCQQISNISLNKRLKFSKIPKNIVLGNSCNFIVTNSDSLFAESSISLDYLLGILNSLLLNWRFQLTSSNNHIGNYELDELPVVIPSTNQKSIIEDLVVKLVNDPENDDYKAKLNSKVFDLYGLNKDEALYILDHHKEINVAKLSGKYIS</sequence>
<keyword evidence="3" id="KW-0808">Transferase</keyword>
<keyword evidence="6" id="KW-0238">DNA-binding</keyword>
<evidence type="ECO:0000256" key="3">
    <source>
        <dbReference type="ARBA" id="ARBA00022679"/>
    </source>
</evidence>
<evidence type="ECO:0000256" key="4">
    <source>
        <dbReference type="ARBA" id="ARBA00022691"/>
    </source>
</evidence>
<dbReference type="GO" id="GO:0032259">
    <property type="term" value="P:methylation"/>
    <property type="evidence" value="ECO:0007669"/>
    <property type="project" value="UniProtKB-KW"/>
</dbReference>
<comment type="catalytic activity">
    <reaction evidence="7">
        <text>a 2'-deoxyadenosine in DNA + S-adenosyl-L-methionine = an N(6)-methyl-2'-deoxyadenosine in DNA + S-adenosyl-L-homocysteine + H(+)</text>
        <dbReference type="Rhea" id="RHEA:15197"/>
        <dbReference type="Rhea" id="RHEA-COMP:12418"/>
        <dbReference type="Rhea" id="RHEA-COMP:12419"/>
        <dbReference type="ChEBI" id="CHEBI:15378"/>
        <dbReference type="ChEBI" id="CHEBI:57856"/>
        <dbReference type="ChEBI" id="CHEBI:59789"/>
        <dbReference type="ChEBI" id="CHEBI:90615"/>
        <dbReference type="ChEBI" id="CHEBI:90616"/>
        <dbReference type="EC" id="2.1.1.72"/>
    </reaction>
</comment>
<dbReference type="InterPro" id="IPR029063">
    <property type="entry name" value="SAM-dependent_MTases_sf"/>
</dbReference>
<comment type="caution">
    <text evidence="10">The sequence shown here is derived from an EMBL/GenBank/DDBJ whole genome shotgun (WGS) entry which is preliminary data.</text>
</comment>
<dbReference type="EMBL" id="MGBG01000020">
    <property type="protein sequence ID" value="OGK64501.1"/>
    <property type="molecule type" value="Genomic_DNA"/>
</dbReference>
<dbReference type="EC" id="2.1.1.72" evidence="1"/>
<keyword evidence="2" id="KW-0489">Methyltransferase</keyword>
<evidence type="ECO:0000313" key="10">
    <source>
        <dbReference type="EMBL" id="OGK64501.1"/>
    </source>
</evidence>
<dbReference type="GO" id="GO:0009307">
    <property type="term" value="P:DNA restriction-modification system"/>
    <property type="evidence" value="ECO:0007669"/>
    <property type="project" value="UniProtKB-KW"/>
</dbReference>
<evidence type="ECO:0000256" key="1">
    <source>
        <dbReference type="ARBA" id="ARBA00011900"/>
    </source>
</evidence>
<dbReference type="PRINTS" id="PR00507">
    <property type="entry name" value="N12N6MTFRASE"/>
</dbReference>
<accession>A0A1F7K9G6</accession>
<evidence type="ECO:0000313" key="11">
    <source>
        <dbReference type="Proteomes" id="UP000178450"/>
    </source>
</evidence>
<evidence type="ECO:0000256" key="7">
    <source>
        <dbReference type="ARBA" id="ARBA00047942"/>
    </source>
</evidence>
<dbReference type="GO" id="GO:0009007">
    <property type="term" value="F:site-specific DNA-methyltransferase (adenine-specific) activity"/>
    <property type="evidence" value="ECO:0007669"/>
    <property type="project" value="UniProtKB-EC"/>
</dbReference>
<evidence type="ECO:0000259" key="9">
    <source>
        <dbReference type="Pfam" id="PF12950"/>
    </source>
</evidence>
<dbReference type="InterPro" id="IPR011639">
    <property type="entry name" value="MethylTrfase_TaqI-like_dom"/>
</dbReference>
<feature type="domain" description="TaqI-like C-terminal specificity" evidence="9">
    <location>
        <begin position="440"/>
        <end position="561"/>
    </location>
</feature>
<reference evidence="10 11" key="1">
    <citation type="journal article" date="2016" name="Nat. Commun.">
        <title>Thousands of microbial genomes shed light on interconnected biogeochemical processes in an aquifer system.</title>
        <authorList>
            <person name="Anantharaman K."/>
            <person name="Brown C.T."/>
            <person name="Hug L.A."/>
            <person name="Sharon I."/>
            <person name="Castelle C.J."/>
            <person name="Probst A.J."/>
            <person name="Thomas B.C."/>
            <person name="Singh A."/>
            <person name="Wilkins M.J."/>
            <person name="Karaoz U."/>
            <person name="Brodie E.L."/>
            <person name="Williams K.H."/>
            <person name="Hubbard S.S."/>
            <person name="Banfield J.F."/>
        </authorList>
    </citation>
    <scope>NUCLEOTIDE SEQUENCE [LARGE SCALE GENOMIC DNA]</scope>
</reference>
<dbReference type="SUPFAM" id="SSF53335">
    <property type="entry name" value="S-adenosyl-L-methionine-dependent methyltransferases"/>
    <property type="match status" value="1"/>
</dbReference>
<feature type="domain" description="Type II methyltransferase M.TaqI-like" evidence="8">
    <location>
        <begin position="160"/>
        <end position="336"/>
    </location>
</feature>
<dbReference type="Pfam" id="PF12950">
    <property type="entry name" value="TaqI_C"/>
    <property type="match status" value="1"/>
</dbReference>
<dbReference type="PROSITE" id="PS00092">
    <property type="entry name" value="N6_MTASE"/>
    <property type="match status" value="1"/>
</dbReference>
<keyword evidence="4" id="KW-0949">S-adenosyl-L-methionine</keyword>
<dbReference type="AlphaFoldDB" id="A0A1F7K9G6"/>